<feature type="region of interest" description="Disordered" evidence="22">
    <location>
        <begin position="383"/>
        <end position="439"/>
    </location>
</feature>
<comment type="caution">
    <text evidence="26">The sequence shown here is derived from an EMBL/GenBank/DDBJ whole genome shotgun (WGS) entry which is preliminary data.</text>
</comment>
<feature type="domain" description="Phosphatase tensin-type" evidence="24">
    <location>
        <begin position="14"/>
        <end position="185"/>
    </location>
</feature>
<dbReference type="InterPro" id="IPR045101">
    <property type="entry name" value="PTP_PTEN"/>
</dbReference>
<evidence type="ECO:0000256" key="20">
    <source>
        <dbReference type="ARBA" id="ARBA00048832"/>
    </source>
</evidence>
<protein>
    <recommendedName>
        <fullName evidence="14">Phosphatidylinositol 3,4,5-trisphosphate 3-phosphatase and dual-specificity protein phosphatase PTEN</fullName>
        <ecNumber evidence="6">3.1.3.16</ecNumber>
        <ecNumber evidence="5">3.1.3.48</ecNumber>
        <ecNumber evidence="4">3.1.3.67</ecNumber>
    </recommendedName>
    <alternativeName>
        <fullName evidence="18">Inositol polyphosphate 3-phosphatase</fullName>
    </alternativeName>
</protein>
<evidence type="ECO:0000256" key="7">
    <source>
        <dbReference type="ARBA" id="ARBA00022490"/>
    </source>
</evidence>
<comment type="catalytic activity">
    <reaction evidence="12">
        <text>1,2-dihexadecanoyl-sn-glycero-3-phospho-(1D-myo-inositol-3,4,5-trisphosphate) + H2O = 1,2-dihexadecanoyl-sn-glycero-3-phospho-(1D-myo-inositol-4,5-bisphosphate) + phosphate</text>
        <dbReference type="Rhea" id="RHEA:43560"/>
        <dbReference type="ChEBI" id="CHEBI:15377"/>
        <dbReference type="ChEBI" id="CHEBI:43474"/>
        <dbReference type="ChEBI" id="CHEBI:83420"/>
        <dbReference type="ChEBI" id="CHEBI:83423"/>
    </reaction>
    <physiologicalReaction direction="left-to-right" evidence="12">
        <dbReference type="Rhea" id="RHEA:43561"/>
    </physiologicalReaction>
</comment>
<name>A0A1Y2HSE6_9FUNG</name>
<evidence type="ECO:0000256" key="1">
    <source>
        <dbReference type="ARBA" id="ARBA00004487"/>
    </source>
</evidence>
<dbReference type="GO" id="GO:0050793">
    <property type="term" value="P:regulation of developmental process"/>
    <property type="evidence" value="ECO:0007669"/>
    <property type="project" value="UniProtKB-ARBA"/>
</dbReference>
<organism evidence="26 27">
    <name type="scientific">Catenaria anguillulae PL171</name>
    <dbReference type="NCBI Taxonomy" id="765915"/>
    <lineage>
        <taxon>Eukaryota</taxon>
        <taxon>Fungi</taxon>
        <taxon>Fungi incertae sedis</taxon>
        <taxon>Blastocladiomycota</taxon>
        <taxon>Blastocladiomycetes</taxon>
        <taxon>Blastocladiales</taxon>
        <taxon>Catenariaceae</taxon>
        <taxon>Catenaria</taxon>
    </lineage>
</organism>
<feature type="compositionally biased region" description="Acidic residues" evidence="22">
    <location>
        <begin position="470"/>
        <end position="483"/>
    </location>
</feature>
<dbReference type="EC" id="3.1.3.67" evidence="4"/>
<evidence type="ECO:0000256" key="2">
    <source>
        <dbReference type="ARBA" id="ARBA00004496"/>
    </source>
</evidence>
<dbReference type="EC" id="3.1.3.48" evidence="5"/>
<dbReference type="PROSITE" id="PS50056">
    <property type="entry name" value="TYR_PHOSPHATASE_2"/>
    <property type="match status" value="1"/>
</dbReference>
<dbReference type="CDD" id="cd14509">
    <property type="entry name" value="PTP_PTEN"/>
    <property type="match status" value="1"/>
</dbReference>
<evidence type="ECO:0000256" key="5">
    <source>
        <dbReference type="ARBA" id="ARBA00013064"/>
    </source>
</evidence>
<comment type="catalytic activity">
    <reaction evidence="15">
        <text>1D-myo-inositol 1,3,4,5-tetrakisphosphate + H2O = 1D-myo-inositol 1,4,5-trisphosphate + phosphate</text>
        <dbReference type="Rhea" id="RHEA:77155"/>
        <dbReference type="ChEBI" id="CHEBI:15377"/>
        <dbReference type="ChEBI" id="CHEBI:43474"/>
        <dbReference type="ChEBI" id="CHEBI:57895"/>
        <dbReference type="ChEBI" id="CHEBI:203600"/>
    </reaction>
    <physiologicalReaction direction="left-to-right" evidence="15">
        <dbReference type="Rhea" id="RHEA:77156"/>
    </physiologicalReaction>
</comment>
<keyword evidence="27" id="KW-1185">Reference proteome</keyword>
<dbReference type="InterPro" id="IPR029023">
    <property type="entry name" value="Tensin_phosphatase"/>
</dbReference>
<evidence type="ECO:0000256" key="21">
    <source>
        <dbReference type="ARBA" id="ARBA00051341"/>
    </source>
</evidence>
<evidence type="ECO:0000256" key="16">
    <source>
        <dbReference type="ARBA" id="ARBA00043760"/>
    </source>
</evidence>
<dbReference type="GO" id="GO:0005886">
    <property type="term" value="C:plasma membrane"/>
    <property type="evidence" value="ECO:0007669"/>
    <property type="project" value="TreeGrafter"/>
</dbReference>
<feature type="domain" description="C2 tensin-type" evidence="25">
    <location>
        <begin position="190"/>
        <end position="320"/>
    </location>
</feature>
<dbReference type="SMART" id="SM01326">
    <property type="entry name" value="PTEN_C2"/>
    <property type="match status" value="1"/>
</dbReference>
<feature type="compositionally biased region" description="Polar residues" evidence="22">
    <location>
        <begin position="416"/>
        <end position="439"/>
    </location>
</feature>
<sequence length="626" mass="67278">MLNPIRTAVSRKKRRFKDDGFDLDLAYITDNIIAMGFPSENVEGLFRNPMSEVVRFLDLKHLNKYKVYNLCSEKSYDPSKFHGRVAHYPFDDHNAPPFETIHPFCEDVKQWLSSDPSNVAVIHCKAGKGRTGVMICAYLLYCGHSATPEEAMTFYGTARTTDGHGVTIPSQVRYIQYWHTILANKQVYTEQTVQLTAVEFINPPIKSPLVSLTVLNKGHKQVYGKDLTALGISVSGADPSARLFLTPSIRVTGDVRLHFVLRDSSDLPGLRKISFHLWVNTSFVGTQLVVRKSDLDSIHKDRNHKLVDAGFRVEMHFTPAGPGGGISASSSSGSGWTAARHLHEKSSGLDRLKKIWSGRLASTPRNGSGTSLIATQQQASANTSAASTVPGSPVVCDPSSNSSSAASLTVPHLDITGSSGTGSDVEYHTQQPPSSTSSHIAASLPIINTTHSGKSRTLLVSDQGSCPCASDDDLDDDESDDDSDIQHLDDEAEAGQQFAVGSAGQGARPGSADNQELAATHSLSCPELDSPDAGRRQNMPHQDGHPPPFRSRITAHVDKMPASPIEDALPPMEKFTLATGGDGDTAVHHKGSTSHPRALATEAPASSTVKAGTSGNEMHAPNHQGT</sequence>
<dbReference type="GO" id="GO:0048870">
    <property type="term" value="P:cell motility"/>
    <property type="evidence" value="ECO:0007669"/>
    <property type="project" value="TreeGrafter"/>
</dbReference>
<dbReference type="PROSITE" id="PS51182">
    <property type="entry name" value="C2_TENSIN"/>
    <property type="match status" value="1"/>
</dbReference>
<comment type="similarity">
    <text evidence="3">Belongs to the PTEN phosphatase protein family.</text>
</comment>
<dbReference type="FunFam" id="3.90.190.10:FF:000029">
    <property type="entry name" value="Phosphatidylinositol 3,4,5-trisphosphate 3-phosphatase and dual-specificity protein phosphatase PTEN"/>
    <property type="match status" value="1"/>
</dbReference>
<evidence type="ECO:0000256" key="13">
    <source>
        <dbReference type="ARBA" id="ARBA00034268"/>
    </source>
</evidence>
<evidence type="ECO:0000259" key="23">
    <source>
        <dbReference type="PROSITE" id="PS50056"/>
    </source>
</evidence>
<feature type="region of interest" description="Disordered" evidence="22">
    <location>
        <begin position="524"/>
        <end position="626"/>
    </location>
</feature>
<proteinExistence type="inferred from homology"/>
<dbReference type="SMART" id="SM00404">
    <property type="entry name" value="PTPc_motif"/>
    <property type="match status" value="1"/>
</dbReference>
<dbReference type="Pfam" id="PF22785">
    <property type="entry name" value="Tc-R-P"/>
    <property type="match status" value="1"/>
</dbReference>
<dbReference type="GO" id="GO:0005634">
    <property type="term" value="C:nucleus"/>
    <property type="evidence" value="ECO:0007669"/>
    <property type="project" value="TreeGrafter"/>
</dbReference>
<keyword evidence="8" id="KW-0378">Hydrolase</keyword>
<dbReference type="GO" id="GO:0046856">
    <property type="term" value="P:phosphatidylinositol dephosphorylation"/>
    <property type="evidence" value="ECO:0007669"/>
    <property type="project" value="TreeGrafter"/>
</dbReference>
<dbReference type="GO" id="GO:0051896">
    <property type="term" value="P:regulation of phosphatidylinositol 3-kinase/protein kinase B signal transduction"/>
    <property type="evidence" value="ECO:0007669"/>
    <property type="project" value="TreeGrafter"/>
</dbReference>
<dbReference type="SUPFAM" id="SSF49562">
    <property type="entry name" value="C2 domain (Calcium/lipid-binding domain, CaLB)"/>
    <property type="match status" value="1"/>
</dbReference>
<evidence type="ECO:0000256" key="14">
    <source>
        <dbReference type="ARBA" id="ARBA00034338"/>
    </source>
</evidence>
<dbReference type="SUPFAM" id="SSF52799">
    <property type="entry name" value="(Phosphotyrosine protein) phosphatases II"/>
    <property type="match status" value="1"/>
</dbReference>
<keyword evidence="9" id="KW-0904">Protein phosphatase</keyword>
<dbReference type="PROSITE" id="PS00383">
    <property type="entry name" value="TYR_PHOSPHATASE_1"/>
    <property type="match status" value="1"/>
</dbReference>
<feature type="compositionally biased region" description="Polar residues" evidence="22">
    <location>
        <begin position="604"/>
        <end position="616"/>
    </location>
</feature>
<comment type="catalytic activity">
    <reaction evidence="13">
        <text>1,2-dioctanoyl-sn-glycero-3-phospho-(1D-myo-inositol-3,4,5-trisphosphate) + H2O = 1,2-dioctanoyl-sn-glycero-3-phospho-(1D-myo-inositol-4,5-bisphosphate) + phosphate</text>
        <dbReference type="Rhea" id="RHEA:43552"/>
        <dbReference type="ChEBI" id="CHEBI:15377"/>
        <dbReference type="ChEBI" id="CHEBI:43474"/>
        <dbReference type="ChEBI" id="CHEBI:83416"/>
        <dbReference type="ChEBI" id="CHEBI:83419"/>
    </reaction>
    <physiologicalReaction direction="left-to-right" evidence="13">
        <dbReference type="Rhea" id="RHEA:43553"/>
    </physiologicalReaction>
</comment>
<dbReference type="EMBL" id="MCFL01000015">
    <property type="protein sequence ID" value="ORZ36864.1"/>
    <property type="molecule type" value="Genomic_DNA"/>
</dbReference>
<evidence type="ECO:0000256" key="17">
    <source>
        <dbReference type="ARBA" id="ARBA00043762"/>
    </source>
</evidence>
<dbReference type="GO" id="GO:0042995">
    <property type="term" value="C:cell projection"/>
    <property type="evidence" value="ECO:0007669"/>
    <property type="project" value="UniProtKB-ARBA"/>
</dbReference>
<gene>
    <name evidence="26" type="ORF">BCR44DRAFT_1431903</name>
</gene>
<dbReference type="GO" id="GO:0043491">
    <property type="term" value="P:phosphatidylinositol 3-kinase/protein kinase B signal transduction"/>
    <property type="evidence" value="ECO:0007669"/>
    <property type="project" value="TreeGrafter"/>
</dbReference>
<accession>A0A1Y2HSE6</accession>
<dbReference type="InterPro" id="IPR016130">
    <property type="entry name" value="Tyr_Pase_AS"/>
</dbReference>
<dbReference type="GO" id="GO:0005829">
    <property type="term" value="C:cytosol"/>
    <property type="evidence" value="ECO:0007669"/>
    <property type="project" value="TreeGrafter"/>
</dbReference>
<evidence type="ECO:0000259" key="25">
    <source>
        <dbReference type="PROSITE" id="PS51182"/>
    </source>
</evidence>
<evidence type="ECO:0000256" key="15">
    <source>
        <dbReference type="ARBA" id="ARBA00043734"/>
    </source>
</evidence>
<comment type="catalytic activity">
    <reaction evidence="21">
        <text>O-phospho-L-tyrosyl-[protein] + H2O = L-tyrosyl-[protein] + phosphate</text>
        <dbReference type="Rhea" id="RHEA:10684"/>
        <dbReference type="Rhea" id="RHEA-COMP:10136"/>
        <dbReference type="Rhea" id="RHEA-COMP:20101"/>
        <dbReference type="ChEBI" id="CHEBI:15377"/>
        <dbReference type="ChEBI" id="CHEBI:43474"/>
        <dbReference type="ChEBI" id="CHEBI:46858"/>
        <dbReference type="ChEBI" id="CHEBI:61978"/>
        <dbReference type="EC" id="3.1.3.48"/>
    </reaction>
    <physiologicalReaction direction="left-to-right" evidence="21">
        <dbReference type="Rhea" id="RHEA:10685"/>
    </physiologicalReaction>
</comment>
<comment type="catalytic activity">
    <reaction evidence="17">
        <text>1D-myo-inositol 1,3,4,5,6-pentakisphosphate + H2O = 1D-myo-inositol 1,4,5,6-tetrakisphosphate + phosphate</text>
        <dbReference type="Rhea" id="RHEA:77143"/>
        <dbReference type="ChEBI" id="CHEBI:15377"/>
        <dbReference type="ChEBI" id="CHEBI:43474"/>
        <dbReference type="ChEBI" id="CHEBI:57627"/>
        <dbReference type="ChEBI" id="CHEBI:57733"/>
    </reaction>
    <physiologicalReaction direction="left-to-right" evidence="17">
        <dbReference type="Rhea" id="RHEA:77144"/>
    </physiologicalReaction>
</comment>
<evidence type="ECO:0000256" key="18">
    <source>
        <dbReference type="ARBA" id="ARBA00044309"/>
    </source>
</evidence>
<dbReference type="GO" id="GO:0004725">
    <property type="term" value="F:protein tyrosine phosphatase activity"/>
    <property type="evidence" value="ECO:0007669"/>
    <property type="project" value="UniProtKB-EC"/>
</dbReference>
<evidence type="ECO:0000256" key="19">
    <source>
        <dbReference type="ARBA" id="ARBA00047986"/>
    </source>
</evidence>
<keyword evidence="7" id="KW-0963">Cytoplasm</keyword>
<dbReference type="OrthoDB" id="5632at2759"/>
<dbReference type="STRING" id="765915.A0A1Y2HSE6"/>
<dbReference type="PANTHER" id="PTHR12305:SF81">
    <property type="entry name" value="PHOSPHATIDYLINOSITOL 3,4,5-TRISPHOSPHATE 3-PHOSPHATASE AND DUAL-SPECIFICITY PROTEIN PHOSPHATASE PTEN"/>
    <property type="match status" value="1"/>
</dbReference>
<dbReference type="EC" id="3.1.3.16" evidence="6"/>
<dbReference type="PROSITE" id="PS51181">
    <property type="entry name" value="PPASE_TENSIN"/>
    <property type="match status" value="1"/>
</dbReference>
<dbReference type="InterPro" id="IPR003595">
    <property type="entry name" value="Tyr_Pase_cat"/>
</dbReference>
<dbReference type="InterPro" id="IPR051281">
    <property type="entry name" value="Dual-spec_lipid-protein_phosph"/>
</dbReference>
<dbReference type="InterPro" id="IPR014020">
    <property type="entry name" value="Tensin_C2-dom"/>
</dbReference>
<feature type="region of interest" description="Disordered" evidence="22">
    <location>
        <begin position="458"/>
        <end position="485"/>
    </location>
</feature>
<evidence type="ECO:0000256" key="8">
    <source>
        <dbReference type="ARBA" id="ARBA00022801"/>
    </source>
</evidence>
<evidence type="ECO:0000256" key="9">
    <source>
        <dbReference type="ARBA" id="ARBA00022912"/>
    </source>
</evidence>
<dbReference type="Pfam" id="PF10409">
    <property type="entry name" value="PTEN_C2"/>
    <property type="match status" value="1"/>
</dbReference>
<keyword evidence="11" id="KW-0966">Cell projection</keyword>
<dbReference type="Gene3D" id="3.90.190.10">
    <property type="entry name" value="Protein tyrosine phosphatase superfamily"/>
    <property type="match status" value="1"/>
</dbReference>
<dbReference type="Gene3D" id="2.60.40.1110">
    <property type="match status" value="1"/>
</dbReference>
<feature type="domain" description="Tyrosine specific protein phosphatases" evidence="23">
    <location>
        <begin position="102"/>
        <end position="159"/>
    </location>
</feature>
<dbReference type="AlphaFoldDB" id="A0A1Y2HSE6"/>
<dbReference type="InterPro" id="IPR035892">
    <property type="entry name" value="C2_domain_sf"/>
</dbReference>
<comment type="catalytic activity">
    <reaction evidence="16">
        <text>a 1,2-diacyl-sn-glycero-3-phospho-(1D-myo-inositol-3,4,5-trisphosphate) + H2O = a 1,2-diacyl-sn-glycero-3-phospho-(1D-myo-inositol-4,5-bisphosphate) + phosphate</text>
        <dbReference type="Rhea" id="RHEA:25017"/>
        <dbReference type="ChEBI" id="CHEBI:15377"/>
        <dbReference type="ChEBI" id="CHEBI:43474"/>
        <dbReference type="ChEBI" id="CHEBI:57836"/>
        <dbReference type="ChEBI" id="CHEBI:58456"/>
        <dbReference type="EC" id="3.1.3.67"/>
    </reaction>
    <physiologicalReaction direction="left-to-right" evidence="16">
        <dbReference type="Rhea" id="RHEA:25018"/>
    </physiologicalReaction>
</comment>
<evidence type="ECO:0000256" key="12">
    <source>
        <dbReference type="ARBA" id="ARBA00034256"/>
    </source>
</evidence>
<evidence type="ECO:0000313" key="27">
    <source>
        <dbReference type="Proteomes" id="UP000193411"/>
    </source>
</evidence>
<evidence type="ECO:0000256" key="6">
    <source>
        <dbReference type="ARBA" id="ARBA00013081"/>
    </source>
</evidence>
<evidence type="ECO:0000256" key="4">
    <source>
        <dbReference type="ARBA" id="ARBA00013015"/>
    </source>
</evidence>
<evidence type="ECO:0000256" key="3">
    <source>
        <dbReference type="ARBA" id="ARBA00007881"/>
    </source>
</evidence>
<evidence type="ECO:0000259" key="24">
    <source>
        <dbReference type="PROSITE" id="PS51181"/>
    </source>
</evidence>
<comment type="catalytic activity">
    <reaction evidence="19">
        <text>O-phospho-L-seryl-[protein] + H2O = L-seryl-[protein] + phosphate</text>
        <dbReference type="Rhea" id="RHEA:20629"/>
        <dbReference type="Rhea" id="RHEA-COMP:9863"/>
        <dbReference type="Rhea" id="RHEA-COMP:11604"/>
        <dbReference type="ChEBI" id="CHEBI:15377"/>
        <dbReference type="ChEBI" id="CHEBI:29999"/>
        <dbReference type="ChEBI" id="CHEBI:43474"/>
        <dbReference type="ChEBI" id="CHEBI:83421"/>
        <dbReference type="EC" id="3.1.3.16"/>
    </reaction>
    <physiologicalReaction direction="left-to-right" evidence="19">
        <dbReference type="Rhea" id="RHEA:20630"/>
    </physiologicalReaction>
</comment>
<dbReference type="GO" id="GO:0004722">
    <property type="term" value="F:protein serine/threonine phosphatase activity"/>
    <property type="evidence" value="ECO:0007669"/>
    <property type="project" value="UniProtKB-EC"/>
</dbReference>
<reference evidence="26 27" key="1">
    <citation type="submission" date="2016-07" db="EMBL/GenBank/DDBJ databases">
        <title>Pervasive Adenine N6-methylation of Active Genes in Fungi.</title>
        <authorList>
            <consortium name="DOE Joint Genome Institute"/>
            <person name="Mondo S.J."/>
            <person name="Dannebaum R.O."/>
            <person name="Kuo R.C."/>
            <person name="Labutti K."/>
            <person name="Haridas S."/>
            <person name="Kuo A."/>
            <person name="Salamov A."/>
            <person name="Ahrendt S.R."/>
            <person name="Lipzen A."/>
            <person name="Sullivan W."/>
            <person name="Andreopoulos W.B."/>
            <person name="Clum A."/>
            <person name="Lindquist E."/>
            <person name="Daum C."/>
            <person name="Ramamoorthy G.K."/>
            <person name="Gryganskyi A."/>
            <person name="Culley D."/>
            <person name="Magnuson J.K."/>
            <person name="James T.Y."/>
            <person name="O'Malley M.A."/>
            <person name="Stajich J.E."/>
            <person name="Spatafora J.W."/>
            <person name="Visel A."/>
            <person name="Grigoriev I.V."/>
        </authorList>
    </citation>
    <scope>NUCLEOTIDE SEQUENCE [LARGE SCALE GENOMIC DNA]</scope>
    <source>
        <strain evidence="26 27">PL171</strain>
    </source>
</reference>
<dbReference type="InterPro" id="IPR029021">
    <property type="entry name" value="Prot-tyrosine_phosphatase-like"/>
</dbReference>
<dbReference type="GO" id="GO:0016314">
    <property type="term" value="F:phosphatidylinositol-3,4,5-trisphosphate 3-phosphatase activity"/>
    <property type="evidence" value="ECO:0007669"/>
    <property type="project" value="UniProtKB-EC"/>
</dbReference>
<dbReference type="PANTHER" id="PTHR12305">
    <property type="entry name" value="PHOSPHATASE WITH HOMOLOGY TO TENSIN"/>
    <property type="match status" value="1"/>
</dbReference>
<evidence type="ECO:0000313" key="26">
    <source>
        <dbReference type="EMBL" id="ORZ36864.1"/>
    </source>
</evidence>
<comment type="catalytic activity">
    <reaction evidence="20">
        <text>O-phospho-L-threonyl-[protein] + H2O = L-threonyl-[protein] + phosphate</text>
        <dbReference type="Rhea" id="RHEA:47004"/>
        <dbReference type="Rhea" id="RHEA-COMP:11060"/>
        <dbReference type="Rhea" id="RHEA-COMP:11605"/>
        <dbReference type="ChEBI" id="CHEBI:15377"/>
        <dbReference type="ChEBI" id="CHEBI:30013"/>
        <dbReference type="ChEBI" id="CHEBI:43474"/>
        <dbReference type="ChEBI" id="CHEBI:61977"/>
        <dbReference type="EC" id="3.1.3.16"/>
    </reaction>
    <physiologicalReaction direction="left-to-right" evidence="20">
        <dbReference type="Rhea" id="RHEA:47005"/>
    </physiologicalReaction>
</comment>
<keyword evidence="10" id="KW-0443">Lipid metabolism</keyword>
<dbReference type="InterPro" id="IPR000387">
    <property type="entry name" value="Tyr_Pase_dom"/>
</dbReference>
<dbReference type="Proteomes" id="UP000193411">
    <property type="component" value="Unassembled WGS sequence"/>
</dbReference>
<comment type="subcellular location">
    <subcellularLocation>
        <location evidence="1">Cell projection</location>
        <location evidence="1">Neuron projection</location>
    </subcellularLocation>
    <subcellularLocation>
        <location evidence="2">Cytoplasm</location>
    </subcellularLocation>
</comment>
<evidence type="ECO:0000256" key="10">
    <source>
        <dbReference type="ARBA" id="ARBA00023098"/>
    </source>
</evidence>
<evidence type="ECO:0000256" key="11">
    <source>
        <dbReference type="ARBA" id="ARBA00023273"/>
    </source>
</evidence>
<dbReference type="SMART" id="SM01301">
    <property type="entry name" value="PTPlike_phytase"/>
    <property type="match status" value="1"/>
</dbReference>
<evidence type="ECO:0000256" key="22">
    <source>
        <dbReference type="SAM" id="MobiDB-lite"/>
    </source>
</evidence>